<evidence type="ECO:0000256" key="8">
    <source>
        <dbReference type="SAM" id="Coils"/>
    </source>
</evidence>
<dbReference type="InterPro" id="IPR007892">
    <property type="entry name" value="CHASE4"/>
</dbReference>
<organism evidence="12 13">
    <name type="scientific">Stenomitos frigidus AS-A4</name>
    <dbReference type="NCBI Taxonomy" id="2933935"/>
    <lineage>
        <taxon>Bacteria</taxon>
        <taxon>Bacillati</taxon>
        <taxon>Cyanobacteriota</taxon>
        <taxon>Cyanophyceae</taxon>
        <taxon>Leptolyngbyales</taxon>
        <taxon>Leptolyngbyaceae</taxon>
        <taxon>Stenomitos</taxon>
    </lineage>
</organism>
<evidence type="ECO:0000256" key="7">
    <source>
        <dbReference type="ARBA" id="ARBA00023012"/>
    </source>
</evidence>
<evidence type="ECO:0000313" key="13">
    <source>
        <dbReference type="Proteomes" id="UP001476950"/>
    </source>
</evidence>
<feature type="transmembrane region" description="Helical" evidence="9">
    <location>
        <begin position="287"/>
        <end position="306"/>
    </location>
</feature>
<proteinExistence type="predicted"/>
<dbReference type="EC" id="2.7.13.3" evidence="3"/>
<comment type="caution">
    <text evidence="12">The sequence shown here is derived from an EMBL/GenBank/DDBJ whole genome shotgun (WGS) entry which is preliminary data.</text>
</comment>
<dbReference type="InterPro" id="IPR004358">
    <property type="entry name" value="Sig_transdc_His_kin-like_C"/>
</dbReference>
<dbReference type="GO" id="GO:0005524">
    <property type="term" value="F:ATP binding"/>
    <property type="evidence" value="ECO:0007669"/>
    <property type="project" value="UniProtKB-KW"/>
</dbReference>
<dbReference type="Pfam" id="PF00672">
    <property type="entry name" value="HAMP"/>
    <property type="match status" value="1"/>
</dbReference>
<evidence type="ECO:0000256" key="1">
    <source>
        <dbReference type="ARBA" id="ARBA00000085"/>
    </source>
</evidence>
<keyword evidence="6" id="KW-0418">Kinase</keyword>
<keyword evidence="5" id="KW-0808">Transferase</keyword>
<keyword evidence="13" id="KW-1185">Reference proteome</keyword>
<keyword evidence="8" id="KW-0175">Coiled coil</keyword>
<protein>
    <recommendedName>
        <fullName evidence="3">histidine kinase</fullName>
        <ecNumber evidence="3">2.7.13.3</ecNumber>
    </recommendedName>
</protein>
<dbReference type="Gene3D" id="6.10.340.10">
    <property type="match status" value="1"/>
</dbReference>
<keyword evidence="12" id="KW-0067">ATP-binding</keyword>
<keyword evidence="7" id="KW-0902">Two-component regulatory system</keyword>
<comment type="subcellular location">
    <subcellularLocation>
        <location evidence="2">Membrane</location>
    </subcellularLocation>
</comment>
<dbReference type="CDD" id="cd00082">
    <property type="entry name" value="HisKA"/>
    <property type="match status" value="1"/>
</dbReference>
<keyword evidence="9" id="KW-0472">Membrane</keyword>
<reference evidence="12 13" key="1">
    <citation type="submission" date="2022-04" db="EMBL/GenBank/DDBJ databases">
        <title>Positive selection, recombination, and allopatry shape intraspecific diversity of widespread and dominant cyanobacteria.</title>
        <authorList>
            <person name="Wei J."/>
            <person name="Shu W."/>
            <person name="Hu C."/>
        </authorList>
    </citation>
    <scope>NUCLEOTIDE SEQUENCE [LARGE SCALE GENOMIC DNA]</scope>
    <source>
        <strain evidence="12 13">AS-A4</strain>
    </source>
</reference>
<dbReference type="EMBL" id="JAMPLM010000040">
    <property type="protein sequence ID" value="MEP1061663.1"/>
    <property type="molecule type" value="Genomic_DNA"/>
</dbReference>
<dbReference type="Gene3D" id="1.10.287.130">
    <property type="match status" value="1"/>
</dbReference>
<dbReference type="PANTHER" id="PTHR43065">
    <property type="entry name" value="SENSOR HISTIDINE KINASE"/>
    <property type="match status" value="1"/>
</dbReference>
<dbReference type="InterPro" id="IPR003661">
    <property type="entry name" value="HisK_dim/P_dom"/>
</dbReference>
<dbReference type="CDD" id="cd06225">
    <property type="entry name" value="HAMP"/>
    <property type="match status" value="1"/>
</dbReference>
<name>A0ABV0KRI2_9CYAN</name>
<dbReference type="InterPro" id="IPR005467">
    <property type="entry name" value="His_kinase_dom"/>
</dbReference>
<keyword evidence="12" id="KW-0547">Nucleotide-binding</keyword>
<evidence type="ECO:0000256" key="2">
    <source>
        <dbReference type="ARBA" id="ARBA00004370"/>
    </source>
</evidence>
<gene>
    <name evidence="12" type="ORF">NDI38_25010</name>
</gene>
<dbReference type="Pfam" id="PF02518">
    <property type="entry name" value="HATPase_c"/>
    <property type="match status" value="1"/>
</dbReference>
<keyword evidence="4" id="KW-0597">Phosphoprotein</keyword>
<evidence type="ECO:0000259" key="10">
    <source>
        <dbReference type="PROSITE" id="PS50109"/>
    </source>
</evidence>
<feature type="domain" description="Histidine kinase" evidence="10">
    <location>
        <begin position="441"/>
        <end position="710"/>
    </location>
</feature>
<dbReference type="InterPro" id="IPR036890">
    <property type="entry name" value="HATPase_C_sf"/>
</dbReference>
<feature type="coiled-coil region" evidence="8">
    <location>
        <begin position="342"/>
        <end position="432"/>
    </location>
</feature>
<comment type="catalytic activity">
    <reaction evidence="1">
        <text>ATP + protein L-histidine = ADP + protein N-phospho-L-histidine.</text>
        <dbReference type="EC" id="2.7.13.3"/>
    </reaction>
</comment>
<dbReference type="PROSITE" id="PS50109">
    <property type="entry name" value="HIS_KIN"/>
    <property type="match status" value="1"/>
</dbReference>
<dbReference type="RefSeq" id="WP_190454555.1">
    <property type="nucleotide sequence ID" value="NZ_JAMPLM010000040.1"/>
</dbReference>
<dbReference type="InterPro" id="IPR003594">
    <property type="entry name" value="HATPase_dom"/>
</dbReference>
<dbReference type="Pfam" id="PF05228">
    <property type="entry name" value="CHASE4"/>
    <property type="match status" value="1"/>
</dbReference>
<dbReference type="SUPFAM" id="SSF55874">
    <property type="entry name" value="ATPase domain of HSP90 chaperone/DNA topoisomerase II/histidine kinase"/>
    <property type="match status" value="1"/>
</dbReference>
<dbReference type="Gene3D" id="3.30.565.10">
    <property type="entry name" value="Histidine kinase-like ATPase, C-terminal domain"/>
    <property type="match status" value="1"/>
</dbReference>
<dbReference type="PROSITE" id="PS50885">
    <property type="entry name" value="HAMP"/>
    <property type="match status" value="1"/>
</dbReference>
<dbReference type="SMART" id="SM00387">
    <property type="entry name" value="HATPase_c"/>
    <property type="match status" value="1"/>
</dbReference>
<sequence>MKLTKPFPFKRLTLRGKTILTFCFILTGLTSVVYFASSAILLGSLRRAEEQSAYQSLQGVLNVLAKDQEAFTSRYSDWSAWDDTYTFIEDRNQAYIKSNLVPEQLKNLKVNLALFVNADGQVVYGTGFDLRTKQVKPLPKGLPPQFAANLLLDYPLTKGPLTGIIQLKEGPMLITCQPILTSAGQGQPRGVLIFGRYINADTSANLTKLTRFPISIQPLNQKNLPADYQQARQALSRQNPIFVHPLSETVLVGYLLLLDVYQQPALILRIELPREIYQQGHRSQQSLMIMILLLGLLFGGVSVLLLERFVLARLTHLSQGVSQIRTKRDLALRLPVTGQDEIANLTQNINEMLKTLEKAQWEVSEALKQITQTNQELCLVVAQLQDEILERQRVESALRQSEEQLRAQTQHLEQTLSALQRAQLQLVQSEKMSSLGQLVAGVAHEINNPVNFIYGNLTYATEYAQQLLQLLALYQHQYPHLTPGLQAALEQIDLEFVAVDLPKALASMRVGAERIRDIIKSLRSFSRLDEAELKTVDLHEGIDSTLLILQSRLKANGNNSGIVVVKNYGQLPPVECFAGQLNQVFMNILTNAIDVIEETRTQRATLKGQGNEALAAQIAACLAATITIQTQSSADGWITIRISDNGLGMPEAVRRQLFDPFFTTKAVGQGTGLGLSISHQIIVEKHQGTLECYSTLGKGTEFIITIPSRLSAKAGKD</sequence>
<evidence type="ECO:0000259" key="11">
    <source>
        <dbReference type="PROSITE" id="PS50885"/>
    </source>
</evidence>
<dbReference type="InterPro" id="IPR003660">
    <property type="entry name" value="HAMP_dom"/>
</dbReference>
<evidence type="ECO:0000256" key="9">
    <source>
        <dbReference type="SAM" id="Phobius"/>
    </source>
</evidence>
<keyword evidence="9" id="KW-0812">Transmembrane</keyword>
<evidence type="ECO:0000256" key="4">
    <source>
        <dbReference type="ARBA" id="ARBA00022553"/>
    </source>
</evidence>
<accession>A0ABV0KRI2</accession>
<dbReference type="SMART" id="SM00388">
    <property type="entry name" value="HisKA"/>
    <property type="match status" value="1"/>
</dbReference>
<feature type="domain" description="HAMP" evidence="11">
    <location>
        <begin position="308"/>
        <end position="361"/>
    </location>
</feature>
<keyword evidence="9" id="KW-1133">Transmembrane helix</keyword>
<dbReference type="PRINTS" id="PR00344">
    <property type="entry name" value="BCTRLSENSOR"/>
</dbReference>
<dbReference type="SMART" id="SM00304">
    <property type="entry name" value="HAMP"/>
    <property type="match status" value="1"/>
</dbReference>
<evidence type="ECO:0000256" key="5">
    <source>
        <dbReference type="ARBA" id="ARBA00022679"/>
    </source>
</evidence>
<evidence type="ECO:0000256" key="6">
    <source>
        <dbReference type="ARBA" id="ARBA00022777"/>
    </source>
</evidence>
<dbReference type="PANTHER" id="PTHR43065:SF50">
    <property type="entry name" value="HISTIDINE KINASE"/>
    <property type="match status" value="1"/>
</dbReference>
<evidence type="ECO:0000256" key="3">
    <source>
        <dbReference type="ARBA" id="ARBA00012438"/>
    </source>
</evidence>
<dbReference type="SUPFAM" id="SSF47384">
    <property type="entry name" value="Homodimeric domain of signal transducing histidine kinase"/>
    <property type="match status" value="1"/>
</dbReference>
<dbReference type="InterPro" id="IPR036097">
    <property type="entry name" value="HisK_dim/P_sf"/>
</dbReference>
<dbReference type="Proteomes" id="UP001476950">
    <property type="component" value="Unassembled WGS sequence"/>
</dbReference>
<evidence type="ECO:0000313" key="12">
    <source>
        <dbReference type="EMBL" id="MEP1061663.1"/>
    </source>
</evidence>